<evidence type="ECO:0000313" key="3">
    <source>
        <dbReference type="Proteomes" id="UP000886595"/>
    </source>
</evidence>
<sequence>MATSSSEEIFEQVDVSKPVDSSTHSLPQTSDAPLGEVDNVVDNTFTSPTSVPFVHNNLFAVLIMLKLVNHQLFHQPRNLSS</sequence>
<protein>
    <submittedName>
        <fullName evidence="2">Uncharacterized protein</fullName>
    </submittedName>
</protein>
<gene>
    <name evidence="2" type="ORF">Bca52824_004942</name>
</gene>
<accession>A0A8X8BH55</accession>
<dbReference type="EMBL" id="JAAMPC010000001">
    <property type="protein sequence ID" value="KAG2333762.1"/>
    <property type="molecule type" value="Genomic_DNA"/>
</dbReference>
<organism evidence="2 3">
    <name type="scientific">Brassica carinata</name>
    <name type="common">Ethiopian mustard</name>
    <name type="synonym">Abyssinian cabbage</name>
    <dbReference type="NCBI Taxonomy" id="52824"/>
    <lineage>
        <taxon>Eukaryota</taxon>
        <taxon>Viridiplantae</taxon>
        <taxon>Streptophyta</taxon>
        <taxon>Embryophyta</taxon>
        <taxon>Tracheophyta</taxon>
        <taxon>Spermatophyta</taxon>
        <taxon>Magnoliopsida</taxon>
        <taxon>eudicotyledons</taxon>
        <taxon>Gunneridae</taxon>
        <taxon>Pentapetalae</taxon>
        <taxon>rosids</taxon>
        <taxon>malvids</taxon>
        <taxon>Brassicales</taxon>
        <taxon>Brassicaceae</taxon>
        <taxon>Brassiceae</taxon>
        <taxon>Brassica</taxon>
    </lineage>
</organism>
<feature type="region of interest" description="Disordered" evidence="1">
    <location>
        <begin position="1"/>
        <end position="36"/>
    </location>
</feature>
<evidence type="ECO:0000313" key="2">
    <source>
        <dbReference type="EMBL" id="KAG2333762.1"/>
    </source>
</evidence>
<name>A0A8X8BH55_BRACI</name>
<evidence type="ECO:0000256" key="1">
    <source>
        <dbReference type="SAM" id="MobiDB-lite"/>
    </source>
</evidence>
<comment type="caution">
    <text evidence="2">The sequence shown here is derived from an EMBL/GenBank/DDBJ whole genome shotgun (WGS) entry which is preliminary data.</text>
</comment>
<reference evidence="2 3" key="1">
    <citation type="submission" date="2020-02" db="EMBL/GenBank/DDBJ databases">
        <authorList>
            <person name="Ma Q."/>
            <person name="Huang Y."/>
            <person name="Song X."/>
            <person name="Pei D."/>
        </authorList>
    </citation>
    <scope>NUCLEOTIDE SEQUENCE [LARGE SCALE GENOMIC DNA]</scope>
    <source>
        <strain evidence="2">Sxm20200214</strain>
        <tissue evidence="2">Leaf</tissue>
    </source>
</reference>
<proteinExistence type="predicted"/>
<feature type="compositionally biased region" description="Polar residues" evidence="1">
    <location>
        <begin position="19"/>
        <end position="31"/>
    </location>
</feature>
<keyword evidence="3" id="KW-1185">Reference proteome</keyword>
<dbReference type="AlphaFoldDB" id="A0A8X8BH55"/>
<dbReference type="Proteomes" id="UP000886595">
    <property type="component" value="Unassembled WGS sequence"/>
</dbReference>